<name>A0ABP0QZQ9_9DINO</name>
<proteinExistence type="predicted"/>
<evidence type="ECO:0000313" key="3">
    <source>
        <dbReference type="Proteomes" id="UP001642464"/>
    </source>
</evidence>
<evidence type="ECO:0000256" key="1">
    <source>
        <dbReference type="SAM" id="MobiDB-lite"/>
    </source>
</evidence>
<organism evidence="2 3">
    <name type="scientific">Durusdinium trenchii</name>
    <dbReference type="NCBI Taxonomy" id="1381693"/>
    <lineage>
        <taxon>Eukaryota</taxon>
        <taxon>Sar</taxon>
        <taxon>Alveolata</taxon>
        <taxon>Dinophyceae</taxon>
        <taxon>Suessiales</taxon>
        <taxon>Symbiodiniaceae</taxon>
        <taxon>Durusdinium</taxon>
    </lineage>
</organism>
<dbReference type="Proteomes" id="UP001642464">
    <property type="component" value="Unassembled WGS sequence"/>
</dbReference>
<gene>
    <name evidence="2" type="ORF">SCF082_LOCUS44106</name>
</gene>
<protein>
    <submittedName>
        <fullName evidence="2">Uncharacterized protein</fullName>
    </submittedName>
</protein>
<feature type="region of interest" description="Disordered" evidence="1">
    <location>
        <begin position="202"/>
        <end position="227"/>
    </location>
</feature>
<dbReference type="EMBL" id="CAXAMM010040520">
    <property type="protein sequence ID" value="CAK9093780.1"/>
    <property type="molecule type" value="Genomic_DNA"/>
</dbReference>
<evidence type="ECO:0000313" key="2">
    <source>
        <dbReference type="EMBL" id="CAK9093780.1"/>
    </source>
</evidence>
<feature type="compositionally biased region" description="Basic and acidic residues" evidence="1">
    <location>
        <begin position="325"/>
        <end position="367"/>
    </location>
</feature>
<reference evidence="2 3" key="1">
    <citation type="submission" date="2024-02" db="EMBL/GenBank/DDBJ databases">
        <authorList>
            <person name="Chen Y."/>
            <person name="Shah S."/>
            <person name="Dougan E. K."/>
            <person name="Thang M."/>
            <person name="Chan C."/>
        </authorList>
    </citation>
    <scope>NUCLEOTIDE SEQUENCE [LARGE SCALE GENOMIC DNA]</scope>
</reference>
<feature type="non-terminal residue" evidence="2">
    <location>
        <position position="388"/>
    </location>
</feature>
<feature type="region of interest" description="Disordered" evidence="1">
    <location>
        <begin position="315"/>
        <end position="388"/>
    </location>
</feature>
<sequence>MLDKERPDLPDHAMIIFSDLDEIPNGEMMLAMKHCEWKEPHDKIQFSQRIVTWNLRQVANAPPRCLPQAQTHHGGLINWTWARDWTRNGNFVSLRMGNAALVEAGTTHLSYFGSPPALMLKGLQHGEGGGVNLPKAYEVCNRSVTDIQETPSLKRLQNCGEKVAKYYRKFQGPLMLKALKELAAKEEVSSWRWNEVFSVPSKVETESEKPMEKEQKRSRSHQARKQRLRMMQQVATEVLKAKRDLGDCFREADLPRTVNWYNKHGNLADPIRLNQVADVLAEIKPNQAMKILYDLDTAKDKETLQDPTNWIIAEARKRRQANEQPKGKGDGKGEEKDSKINHKNDGKTEKPQDVPEWRSQDANDKNAKGANKGTGKGKAEEPEEETDQ</sequence>
<feature type="compositionally biased region" description="Basic and acidic residues" evidence="1">
    <location>
        <begin position="203"/>
        <end position="217"/>
    </location>
</feature>
<comment type="caution">
    <text evidence="2">The sequence shown here is derived from an EMBL/GenBank/DDBJ whole genome shotgun (WGS) entry which is preliminary data.</text>
</comment>
<feature type="compositionally biased region" description="Basic residues" evidence="1">
    <location>
        <begin position="218"/>
        <end position="227"/>
    </location>
</feature>
<keyword evidence="3" id="KW-1185">Reference proteome</keyword>
<accession>A0ABP0QZQ9</accession>